<accession>A0A2U1LQ61</accession>
<evidence type="ECO:0000313" key="1">
    <source>
        <dbReference type="EMBL" id="PWA51121.1"/>
    </source>
</evidence>
<protein>
    <submittedName>
        <fullName evidence="1">Uncharacterized protein</fullName>
    </submittedName>
</protein>
<reference evidence="1 2" key="1">
    <citation type="journal article" date="2018" name="Mol. Plant">
        <title>The genome of Artemisia annua provides insight into the evolution of Asteraceae family and artemisinin biosynthesis.</title>
        <authorList>
            <person name="Shen Q."/>
            <person name="Zhang L."/>
            <person name="Liao Z."/>
            <person name="Wang S."/>
            <person name="Yan T."/>
            <person name="Shi P."/>
            <person name="Liu M."/>
            <person name="Fu X."/>
            <person name="Pan Q."/>
            <person name="Wang Y."/>
            <person name="Lv Z."/>
            <person name="Lu X."/>
            <person name="Zhang F."/>
            <person name="Jiang W."/>
            <person name="Ma Y."/>
            <person name="Chen M."/>
            <person name="Hao X."/>
            <person name="Li L."/>
            <person name="Tang Y."/>
            <person name="Lv G."/>
            <person name="Zhou Y."/>
            <person name="Sun X."/>
            <person name="Brodelius P.E."/>
            <person name="Rose J.K.C."/>
            <person name="Tang K."/>
        </authorList>
    </citation>
    <scope>NUCLEOTIDE SEQUENCE [LARGE SCALE GENOMIC DNA]</scope>
    <source>
        <strain evidence="2">cv. Huhao1</strain>
        <tissue evidence="1">Leaf</tissue>
    </source>
</reference>
<name>A0A2U1LQ61_ARTAN</name>
<dbReference type="Proteomes" id="UP000245207">
    <property type="component" value="Unassembled WGS sequence"/>
</dbReference>
<dbReference type="Gene3D" id="2.40.50.140">
    <property type="entry name" value="Nucleic acid-binding proteins"/>
    <property type="match status" value="1"/>
</dbReference>
<dbReference type="InterPro" id="IPR012340">
    <property type="entry name" value="NA-bd_OB-fold"/>
</dbReference>
<proteinExistence type="predicted"/>
<sequence>MYKGGSGQPIVFIGRKGEASQGSAIQANVQLWDMRQFDSNLQIGGNVLTFTIWNEMAANSLVETLGQLEQPVVIAVSLLLRVEPEGGLQLSATPATYYYLNPRVEETDHIRQVYDEMMLPKPPLQIPTTGIQLPEQAPTR</sequence>
<organism evidence="1 2">
    <name type="scientific">Artemisia annua</name>
    <name type="common">Sweet wormwood</name>
    <dbReference type="NCBI Taxonomy" id="35608"/>
    <lineage>
        <taxon>Eukaryota</taxon>
        <taxon>Viridiplantae</taxon>
        <taxon>Streptophyta</taxon>
        <taxon>Embryophyta</taxon>
        <taxon>Tracheophyta</taxon>
        <taxon>Spermatophyta</taxon>
        <taxon>Magnoliopsida</taxon>
        <taxon>eudicotyledons</taxon>
        <taxon>Gunneridae</taxon>
        <taxon>Pentapetalae</taxon>
        <taxon>asterids</taxon>
        <taxon>campanulids</taxon>
        <taxon>Asterales</taxon>
        <taxon>Asteraceae</taxon>
        <taxon>Asteroideae</taxon>
        <taxon>Anthemideae</taxon>
        <taxon>Artemisiinae</taxon>
        <taxon>Artemisia</taxon>
    </lineage>
</organism>
<evidence type="ECO:0000313" key="2">
    <source>
        <dbReference type="Proteomes" id="UP000245207"/>
    </source>
</evidence>
<dbReference type="EMBL" id="PKPP01008274">
    <property type="protein sequence ID" value="PWA51121.1"/>
    <property type="molecule type" value="Genomic_DNA"/>
</dbReference>
<dbReference type="OrthoDB" id="1739026at2759"/>
<dbReference type="AlphaFoldDB" id="A0A2U1LQ61"/>
<keyword evidence="2" id="KW-1185">Reference proteome</keyword>
<comment type="caution">
    <text evidence="1">The sequence shown here is derived from an EMBL/GenBank/DDBJ whole genome shotgun (WGS) entry which is preliminary data.</text>
</comment>
<gene>
    <name evidence="1" type="ORF">CTI12_AA465430</name>
</gene>